<gene>
    <name evidence="1" type="primary">WBGene00275771</name>
</gene>
<keyword evidence="2" id="KW-1185">Reference proteome</keyword>
<evidence type="ECO:0000313" key="1">
    <source>
        <dbReference type="EnsemblMetazoa" id="PPA37402.1"/>
    </source>
</evidence>
<accession>A0A2A6BSB6</accession>
<reference evidence="2" key="1">
    <citation type="journal article" date="2008" name="Nat. Genet.">
        <title>The Pristionchus pacificus genome provides a unique perspective on nematode lifestyle and parasitism.</title>
        <authorList>
            <person name="Dieterich C."/>
            <person name="Clifton S.W."/>
            <person name="Schuster L.N."/>
            <person name="Chinwalla A."/>
            <person name="Delehaunty K."/>
            <person name="Dinkelacker I."/>
            <person name="Fulton L."/>
            <person name="Fulton R."/>
            <person name="Godfrey J."/>
            <person name="Minx P."/>
            <person name="Mitreva M."/>
            <person name="Roeseler W."/>
            <person name="Tian H."/>
            <person name="Witte H."/>
            <person name="Yang S.P."/>
            <person name="Wilson R.K."/>
            <person name="Sommer R.J."/>
        </authorList>
    </citation>
    <scope>NUCLEOTIDE SEQUENCE [LARGE SCALE GENOMIC DNA]</scope>
    <source>
        <strain evidence="2">PS312</strain>
    </source>
</reference>
<dbReference type="EnsemblMetazoa" id="PPA37402.1">
    <property type="protein sequence ID" value="PPA37402.1"/>
    <property type="gene ID" value="WBGene00275771"/>
</dbReference>
<name>A0A2A6BSB6_PRIPA</name>
<reference evidence="1" key="2">
    <citation type="submission" date="2022-06" db="UniProtKB">
        <authorList>
            <consortium name="EnsemblMetazoa"/>
        </authorList>
    </citation>
    <scope>IDENTIFICATION</scope>
    <source>
        <strain evidence="1">PS312</strain>
    </source>
</reference>
<dbReference type="Proteomes" id="UP000005239">
    <property type="component" value="Unassembled WGS sequence"/>
</dbReference>
<organism evidence="1 2">
    <name type="scientific">Pristionchus pacificus</name>
    <name type="common">Parasitic nematode worm</name>
    <dbReference type="NCBI Taxonomy" id="54126"/>
    <lineage>
        <taxon>Eukaryota</taxon>
        <taxon>Metazoa</taxon>
        <taxon>Ecdysozoa</taxon>
        <taxon>Nematoda</taxon>
        <taxon>Chromadorea</taxon>
        <taxon>Rhabditida</taxon>
        <taxon>Rhabditina</taxon>
        <taxon>Diplogasteromorpha</taxon>
        <taxon>Diplogasteroidea</taxon>
        <taxon>Neodiplogasteridae</taxon>
        <taxon>Pristionchus</taxon>
    </lineage>
</organism>
<dbReference type="AlphaFoldDB" id="A0A2A6BSB6"/>
<sequence>MSFLTIIFLFLFLAVVYGLYYIKEQTRIDQQNTTELWHEAKKDLKPHFEEGPAPFVPELDPVVRRGKEKLLEMKEERSRSRKKSSSHTSRPRTPLKEE</sequence>
<protein>
    <submittedName>
        <fullName evidence="1">Uncharacterized protein</fullName>
    </submittedName>
</protein>
<evidence type="ECO:0000313" key="2">
    <source>
        <dbReference type="Proteomes" id="UP000005239"/>
    </source>
</evidence>
<accession>A0A8R1YVP2</accession>
<proteinExistence type="predicted"/>